<evidence type="ECO:0000313" key="9">
    <source>
        <dbReference type="EMBL" id="MCP9762392.1"/>
    </source>
</evidence>
<dbReference type="InterPro" id="IPR046450">
    <property type="entry name" value="PA_dom_sf"/>
</dbReference>
<dbReference type="Gene3D" id="3.40.630.10">
    <property type="entry name" value="Zn peptidases"/>
    <property type="match status" value="2"/>
</dbReference>
<evidence type="ECO:0000256" key="5">
    <source>
        <dbReference type="ARBA" id="ARBA00022801"/>
    </source>
</evidence>
<dbReference type="SUPFAM" id="SSF53187">
    <property type="entry name" value="Zn-dependent exopeptidases"/>
    <property type="match status" value="1"/>
</dbReference>
<dbReference type="RefSeq" id="WP_255036156.1">
    <property type="nucleotide sequence ID" value="NZ_RJUF01000009.1"/>
</dbReference>
<dbReference type="PANTHER" id="PTHR12147:SF56">
    <property type="entry name" value="AMINOPEPTIDASE YDR415C-RELATED"/>
    <property type="match status" value="1"/>
</dbReference>
<comment type="caution">
    <text evidence="9">The sequence shown here is derived from an EMBL/GenBank/DDBJ whole genome shotgun (WGS) entry which is preliminary data.</text>
</comment>
<evidence type="ECO:0000256" key="6">
    <source>
        <dbReference type="ARBA" id="ARBA00022833"/>
    </source>
</evidence>
<evidence type="ECO:0000256" key="3">
    <source>
        <dbReference type="ARBA" id="ARBA00022723"/>
    </source>
</evidence>
<keyword evidence="5" id="KW-0378">Hydrolase</keyword>
<evidence type="ECO:0000259" key="8">
    <source>
        <dbReference type="Pfam" id="PF04389"/>
    </source>
</evidence>
<gene>
    <name evidence="9" type="ORF">EGI31_05460</name>
</gene>
<dbReference type="PANTHER" id="PTHR12147">
    <property type="entry name" value="METALLOPEPTIDASE M28 FAMILY MEMBER"/>
    <property type="match status" value="1"/>
</dbReference>
<keyword evidence="6" id="KW-0862">Zinc</keyword>
<keyword evidence="3" id="KW-0479">Metal-binding</keyword>
<proteinExistence type="predicted"/>
<protein>
    <submittedName>
        <fullName evidence="9">M20/M25/M40 family metallo-hydrolase</fullName>
    </submittedName>
</protein>
<dbReference type="Proteomes" id="UP001204144">
    <property type="component" value="Unassembled WGS sequence"/>
</dbReference>
<evidence type="ECO:0000256" key="4">
    <source>
        <dbReference type="ARBA" id="ARBA00022729"/>
    </source>
</evidence>
<keyword evidence="2" id="KW-0645">Protease</keyword>
<evidence type="ECO:0000256" key="1">
    <source>
        <dbReference type="ARBA" id="ARBA00022438"/>
    </source>
</evidence>
<dbReference type="InterPro" id="IPR045175">
    <property type="entry name" value="M28_fam"/>
</dbReference>
<dbReference type="SUPFAM" id="SSF52025">
    <property type="entry name" value="PA domain"/>
    <property type="match status" value="1"/>
</dbReference>
<keyword evidence="1" id="KW-0031">Aminopeptidase</keyword>
<feature type="signal peptide" evidence="7">
    <location>
        <begin position="1"/>
        <end position="19"/>
    </location>
</feature>
<accession>A0AAE3GZZ5</accession>
<dbReference type="Pfam" id="PF04389">
    <property type="entry name" value="Peptidase_M28"/>
    <property type="match status" value="1"/>
</dbReference>
<organism evidence="9 10">
    <name type="scientific">Lacihabitans soyangensis</name>
    <dbReference type="NCBI Taxonomy" id="869394"/>
    <lineage>
        <taxon>Bacteria</taxon>
        <taxon>Pseudomonadati</taxon>
        <taxon>Bacteroidota</taxon>
        <taxon>Cytophagia</taxon>
        <taxon>Cytophagales</taxon>
        <taxon>Leadbetterellaceae</taxon>
        <taxon>Lacihabitans</taxon>
    </lineage>
</organism>
<evidence type="ECO:0000256" key="2">
    <source>
        <dbReference type="ARBA" id="ARBA00022670"/>
    </source>
</evidence>
<dbReference type="AlphaFoldDB" id="A0AAE3GZZ5"/>
<dbReference type="GO" id="GO:0046872">
    <property type="term" value="F:metal ion binding"/>
    <property type="evidence" value="ECO:0007669"/>
    <property type="project" value="UniProtKB-KW"/>
</dbReference>
<dbReference type="Gene3D" id="3.50.30.30">
    <property type="match status" value="1"/>
</dbReference>
<evidence type="ECO:0000313" key="10">
    <source>
        <dbReference type="Proteomes" id="UP001204144"/>
    </source>
</evidence>
<keyword evidence="10" id="KW-1185">Reference proteome</keyword>
<sequence>MKINKLSFLLFLISIGSFAQEVPSDVLNLTETIDTNKIKAHVAYLASDALLGRKPGKPGYQMAVDYVIKEYKSTGLTPAGENGGYTQKVILRNSKLVKEKTSLSFTQADGTSKKLVLGEDYLFYANPEKAKVDFIAPLVFVGSGIDAPELGFNDYKNIDVKGKICVVLQKSPDNVPANVKLHLKYPSTYQDYALKHGAIGVLLCNYENNTARFKVGANLSIQGGSNISIKPDGKLTPSANYMGGDIQVAGSITVDVLKELMKANGLNLEEIWKGLEKGNYVSQNLKTTASGNYESVYSDIESYNVIGKIEGTDKKLKKEYVIHSAHLDHLGVGKAIEGDSIYNGAHDNASGVAAALEIARTYSQLPTKPKRTMLFLMCTAEEMGLLGSAYFANNPTVPKKDIVVDVNTDMPTFLAQLESIAPLGAEHSTLEDITKKAAKLLNLSIETDPEPTEGRFVRSDQYSFVKAGIPALHVKFGHINSNKNLAEDVKKWRAAHYHKPSDQIENGFVWSASRKYAQVNFLISYMAAQDKKRVAWKKDDFFYLRLKR</sequence>
<name>A0AAE3GZZ5_9BACT</name>
<evidence type="ECO:0000256" key="7">
    <source>
        <dbReference type="SAM" id="SignalP"/>
    </source>
</evidence>
<feature type="domain" description="Peptidase M28" evidence="8">
    <location>
        <begin position="304"/>
        <end position="519"/>
    </location>
</feature>
<keyword evidence="4 7" id="KW-0732">Signal</keyword>
<dbReference type="InterPro" id="IPR007484">
    <property type="entry name" value="Peptidase_M28"/>
</dbReference>
<dbReference type="GO" id="GO:0004177">
    <property type="term" value="F:aminopeptidase activity"/>
    <property type="evidence" value="ECO:0007669"/>
    <property type="project" value="UniProtKB-KW"/>
</dbReference>
<reference evidence="9 10" key="1">
    <citation type="submission" date="2018-11" db="EMBL/GenBank/DDBJ databases">
        <title>Novel bacteria species description.</title>
        <authorList>
            <person name="Han J.-H."/>
        </authorList>
    </citation>
    <scope>NUCLEOTIDE SEQUENCE [LARGE SCALE GENOMIC DNA]</scope>
    <source>
        <strain evidence="9 10">KCTC23259</strain>
    </source>
</reference>
<feature type="chain" id="PRO_5042028694" evidence="7">
    <location>
        <begin position="20"/>
        <end position="548"/>
    </location>
</feature>
<dbReference type="EMBL" id="RJUF01000009">
    <property type="protein sequence ID" value="MCP9762392.1"/>
    <property type="molecule type" value="Genomic_DNA"/>
</dbReference>
<dbReference type="GO" id="GO:0006508">
    <property type="term" value="P:proteolysis"/>
    <property type="evidence" value="ECO:0007669"/>
    <property type="project" value="UniProtKB-KW"/>
</dbReference>
<dbReference type="GO" id="GO:0008235">
    <property type="term" value="F:metalloexopeptidase activity"/>
    <property type="evidence" value="ECO:0007669"/>
    <property type="project" value="InterPro"/>
</dbReference>